<evidence type="ECO:0000256" key="4">
    <source>
        <dbReference type="ARBA" id="ARBA00023004"/>
    </source>
</evidence>
<feature type="binding site" evidence="6">
    <location>
        <position position="78"/>
    </location>
    <ligand>
        <name>[4Fe-4S] cluster</name>
        <dbReference type="ChEBI" id="CHEBI:49883"/>
        <label>2</label>
    </ligand>
</feature>
<feature type="domain" description="4Fe-4S ferredoxin-type" evidence="7">
    <location>
        <begin position="27"/>
        <end position="56"/>
    </location>
</feature>
<evidence type="ECO:0000313" key="8">
    <source>
        <dbReference type="EMBL" id="MFC0225203.1"/>
    </source>
</evidence>
<keyword evidence="3 6" id="KW-0677">Repeat</keyword>
<feature type="binding site" evidence="6">
    <location>
        <position position="46"/>
    </location>
    <ligand>
        <name>[4Fe-4S] cluster</name>
        <dbReference type="ChEBI" id="CHEBI:49883"/>
        <label>1</label>
    </ligand>
</feature>
<feature type="binding site" evidence="6">
    <location>
        <position position="68"/>
    </location>
    <ligand>
        <name>[4Fe-4S] cluster</name>
        <dbReference type="ChEBI" id="CHEBI:49883"/>
        <label>2</label>
    </ligand>
</feature>
<feature type="binding site" evidence="6">
    <location>
        <position position="74"/>
    </location>
    <ligand>
        <name>[4Fe-4S] cluster</name>
        <dbReference type="ChEBI" id="CHEBI:49883"/>
        <label>2</label>
    </ligand>
</feature>
<comment type="cofactor">
    <cofactor evidence="6">
        <name>[4Fe-4S] cluster</name>
        <dbReference type="ChEBI" id="CHEBI:49883"/>
    </cofactor>
</comment>
<dbReference type="EMBL" id="JBHLXG010000003">
    <property type="protein sequence ID" value="MFC0225203.1"/>
    <property type="molecule type" value="Genomic_DNA"/>
</dbReference>
<dbReference type="PROSITE" id="PS51379">
    <property type="entry name" value="4FE4S_FER_2"/>
    <property type="match status" value="3"/>
</dbReference>
<dbReference type="Gene3D" id="3.30.70.20">
    <property type="match status" value="2"/>
</dbReference>
<feature type="binding site" evidence="6">
    <location>
        <position position="39"/>
    </location>
    <ligand>
        <name>[4Fe-4S] cluster</name>
        <dbReference type="ChEBI" id="CHEBI:49883"/>
        <label>1</label>
    </ligand>
</feature>
<dbReference type="PROSITE" id="PS00198">
    <property type="entry name" value="4FE4S_FER_1"/>
    <property type="match status" value="3"/>
</dbReference>
<evidence type="ECO:0000256" key="1">
    <source>
        <dbReference type="ARBA" id="ARBA00022485"/>
    </source>
</evidence>
<comment type="subcellular location">
    <subcellularLocation>
        <location evidence="6">Cytoplasm</location>
    </subcellularLocation>
</comment>
<feature type="binding site" evidence="6">
    <location>
        <position position="143"/>
    </location>
    <ligand>
        <name>[4Fe-4S] cluster</name>
        <dbReference type="ChEBI" id="CHEBI:49883"/>
        <label>3</label>
    </ligand>
</feature>
<evidence type="ECO:0000256" key="3">
    <source>
        <dbReference type="ARBA" id="ARBA00022737"/>
    </source>
</evidence>
<keyword evidence="6" id="KW-0963">Cytoplasm</keyword>
<feature type="binding site" evidence="6">
    <location>
        <position position="71"/>
    </location>
    <ligand>
        <name>[4Fe-4S] cluster</name>
        <dbReference type="ChEBI" id="CHEBI:49883"/>
        <label>2</label>
    </ligand>
</feature>
<gene>
    <name evidence="6 8" type="primary">napF</name>
    <name evidence="8" type="ORF">ACFFJ3_01520</name>
</gene>
<dbReference type="HAMAP" id="MF_02201">
    <property type="entry name" value="NapF"/>
    <property type="match status" value="1"/>
</dbReference>
<comment type="function">
    <text evidence="6">Could be involved in the maturation of NapA, the catalytic subunit of the periplasmic nitrate reductase, before its export into the periplasm.</text>
</comment>
<evidence type="ECO:0000256" key="6">
    <source>
        <dbReference type="HAMAP-Rule" id="MF_02201"/>
    </source>
</evidence>
<feature type="binding site" evidence="6">
    <location>
        <position position="150"/>
    </location>
    <ligand>
        <name>[4Fe-4S] cluster</name>
        <dbReference type="ChEBI" id="CHEBI:49883"/>
        <label>3</label>
    </ligand>
</feature>
<name>A0ABV6E8K5_9GAMM</name>
<comment type="subunit">
    <text evidence="6">Interacts with the cytoplasmic NapA precursor.</text>
</comment>
<keyword evidence="1 6" id="KW-0004">4Fe-4S</keyword>
<feature type="binding site" evidence="6">
    <location>
        <position position="36"/>
    </location>
    <ligand>
        <name>[4Fe-4S] cluster</name>
        <dbReference type="ChEBI" id="CHEBI:49883"/>
        <label>1</label>
    </ligand>
</feature>
<keyword evidence="4 6" id="KW-0408">Iron</keyword>
<keyword evidence="5 6" id="KW-0411">Iron-sulfur</keyword>
<comment type="similarity">
    <text evidence="6">Belongs to the NapF family.</text>
</comment>
<dbReference type="InterPro" id="IPR004496">
    <property type="entry name" value="NapF"/>
</dbReference>
<feature type="binding site" evidence="6">
    <location>
        <position position="42"/>
    </location>
    <ligand>
        <name>[4Fe-4S] cluster</name>
        <dbReference type="ChEBI" id="CHEBI:49883"/>
        <label>1</label>
    </ligand>
</feature>
<dbReference type="PANTHER" id="PTHR24960:SF46">
    <property type="entry name" value="FERREDOXIN-TYPE PROTEIN NAPF"/>
    <property type="match status" value="1"/>
</dbReference>
<evidence type="ECO:0000313" key="9">
    <source>
        <dbReference type="Proteomes" id="UP001589792"/>
    </source>
</evidence>
<feature type="domain" description="4Fe-4S ferredoxin-type" evidence="7">
    <location>
        <begin position="131"/>
        <end position="160"/>
    </location>
</feature>
<evidence type="ECO:0000259" key="7">
    <source>
        <dbReference type="PROSITE" id="PS51379"/>
    </source>
</evidence>
<dbReference type="RefSeq" id="WP_380672293.1">
    <property type="nucleotide sequence ID" value="NZ_CP173186.1"/>
</dbReference>
<proteinExistence type="inferred from homology"/>
<evidence type="ECO:0000256" key="5">
    <source>
        <dbReference type="ARBA" id="ARBA00023014"/>
    </source>
</evidence>
<sequence length="165" mass="18040">MAELSRRGLLSGQWRHHSDAIRPPWSCEPSLFIAGCTRCQECVKACETGVLITGSGGFPELDFQRAECTFCRKCAEACEAQLFYPPQYQPWQHVVTFTALCLALQGVECRSCQDSCETQAIRFRPRLGGIARPVLDTAACNGCGACVAGCPTMAIAITRSENNEQ</sequence>
<dbReference type="SUPFAM" id="SSF46548">
    <property type="entry name" value="alpha-helical ferredoxin"/>
    <property type="match status" value="1"/>
</dbReference>
<dbReference type="InterPro" id="IPR017900">
    <property type="entry name" value="4Fe4S_Fe_S_CS"/>
</dbReference>
<dbReference type="InterPro" id="IPR050157">
    <property type="entry name" value="PSI_iron-sulfur_center"/>
</dbReference>
<comment type="caution">
    <text evidence="8">The sequence shown here is derived from an EMBL/GenBank/DDBJ whole genome shotgun (WGS) entry which is preliminary data.</text>
</comment>
<dbReference type="NCBIfam" id="TIGR00402">
    <property type="entry name" value="napF"/>
    <property type="match status" value="1"/>
</dbReference>
<keyword evidence="9" id="KW-1185">Reference proteome</keyword>
<evidence type="ECO:0000256" key="2">
    <source>
        <dbReference type="ARBA" id="ARBA00022723"/>
    </source>
</evidence>
<dbReference type="CDD" id="cd10564">
    <property type="entry name" value="NapF_like"/>
    <property type="match status" value="1"/>
</dbReference>
<feature type="binding site" evidence="6">
    <location>
        <position position="140"/>
    </location>
    <ligand>
        <name>[4Fe-4S] cluster</name>
        <dbReference type="ChEBI" id="CHEBI:49883"/>
        <label>3</label>
    </ligand>
</feature>
<dbReference type="PANTHER" id="PTHR24960">
    <property type="entry name" value="PHOTOSYSTEM I IRON-SULFUR CENTER-RELATED"/>
    <property type="match status" value="1"/>
</dbReference>
<protein>
    <recommendedName>
        <fullName evidence="6">Ferredoxin-type protein NapF</fullName>
    </recommendedName>
</protein>
<reference evidence="8 9" key="1">
    <citation type="submission" date="2024-09" db="EMBL/GenBank/DDBJ databases">
        <authorList>
            <person name="Sun Q."/>
            <person name="Mori K."/>
        </authorList>
    </citation>
    <scope>NUCLEOTIDE SEQUENCE [LARGE SCALE GENOMIC DNA]</scope>
    <source>
        <strain evidence="8 9">CCM 8626</strain>
    </source>
</reference>
<dbReference type="Proteomes" id="UP001589792">
    <property type="component" value="Unassembled WGS sequence"/>
</dbReference>
<dbReference type="Pfam" id="PF13187">
    <property type="entry name" value="Fer4_9"/>
    <property type="match status" value="1"/>
</dbReference>
<dbReference type="InterPro" id="IPR017896">
    <property type="entry name" value="4Fe4S_Fe-S-bd"/>
</dbReference>
<feature type="binding site" evidence="6">
    <location>
        <position position="146"/>
    </location>
    <ligand>
        <name>[4Fe-4S] cluster</name>
        <dbReference type="ChEBI" id="CHEBI:49883"/>
        <label>3</label>
    </ligand>
</feature>
<keyword evidence="2 6" id="KW-0479">Metal-binding</keyword>
<feature type="domain" description="4Fe-4S ferredoxin-type" evidence="7">
    <location>
        <begin position="57"/>
        <end position="88"/>
    </location>
</feature>
<organism evidence="8 9">
    <name type="scientific">Serratia aquatilis</name>
    <dbReference type="NCBI Taxonomy" id="1737515"/>
    <lineage>
        <taxon>Bacteria</taxon>
        <taxon>Pseudomonadati</taxon>
        <taxon>Pseudomonadota</taxon>
        <taxon>Gammaproteobacteria</taxon>
        <taxon>Enterobacterales</taxon>
        <taxon>Yersiniaceae</taxon>
        <taxon>Serratia</taxon>
    </lineage>
</organism>
<accession>A0ABV6E8K5</accession>
<dbReference type="Pfam" id="PF12838">
    <property type="entry name" value="Fer4_7"/>
    <property type="match status" value="1"/>
</dbReference>